<dbReference type="SUPFAM" id="SSF46785">
    <property type="entry name" value="Winged helix' DNA-binding domain"/>
    <property type="match status" value="1"/>
</dbReference>
<dbReference type="GO" id="GO:0005737">
    <property type="term" value="C:cytoplasm"/>
    <property type="evidence" value="ECO:0007669"/>
    <property type="project" value="TreeGrafter"/>
</dbReference>
<dbReference type="PANTHER" id="PTHR22603:SF66">
    <property type="entry name" value="ETHANOLAMINE KINASE"/>
    <property type="match status" value="1"/>
</dbReference>
<proteinExistence type="predicted"/>
<dbReference type="CDD" id="cd05151">
    <property type="entry name" value="ChoK-like"/>
    <property type="match status" value="1"/>
</dbReference>
<comment type="caution">
    <text evidence="2">The sequence shown here is derived from an EMBL/GenBank/DDBJ whole genome shotgun (WGS) entry which is preliminary data.</text>
</comment>
<reference evidence="2" key="2">
    <citation type="submission" date="2011-10" db="EMBL/GenBank/DDBJ databases">
        <title>The Genome Sequence of Granulicatella elegans ATCC 700633.</title>
        <authorList>
            <consortium name="The Broad Institute Genome Sequencing Platform"/>
            <consortium name="The Broad Institute Genome Sequencing Center for Infectious Disease"/>
            <person name="Earl A."/>
            <person name="Ward D."/>
            <person name="Feldgarden M."/>
            <person name="Gevers D."/>
            <person name="Sibley C.D."/>
            <person name="Field T.R."/>
            <person name="Grinwis M."/>
            <person name="Eshaghurshan C.S."/>
            <person name="Surette M.G."/>
            <person name="Young S.K."/>
            <person name="Zeng Q."/>
            <person name="Gargeya S."/>
            <person name="Fitzgerald M."/>
            <person name="Haas B."/>
            <person name="Abouelleil A."/>
            <person name="Alvarado L."/>
            <person name="Arachchi H.M."/>
            <person name="Berlin A."/>
            <person name="Brown A."/>
            <person name="Chapman S.B."/>
            <person name="Chen Z."/>
            <person name="Dunbar C."/>
            <person name="Freedman E."/>
            <person name="Gearin G."/>
            <person name="Goldberg J."/>
            <person name="Griggs A."/>
            <person name="Gujja S."/>
            <person name="Heiman D."/>
            <person name="Howarth C."/>
            <person name="Larson L."/>
            <person name="Lui A."/>
            <person name="MacDonald P.J.P."/>
            <person name="Montmayeur A."/>
            <person name="Murphy C."/>
            <person name="Neiman D."/>
            <person name="Pearson M."/>
            <person name="Priest M."/>
            <person name="Roberts A."/>
            <person name="Saif S."/>
            <person name="Shea T."/>
            <person name="Shenoy N."/>
            <person name="Sisk P."/>
            <person name="Stolte C."/>
            <person name="Sykes S."/>
            <person name="Wortman J."/>
            <person name="Nusbaum C."/>
            <person name="Birren B."/>
        </authorList>
    </citation>
    <scope>NUCLEOTIDE SEQUENCE [LARGE SCALE GENOMIC DNA]</scope>
    <source>
        <strain evidence="2">ATCC 700633</strain>
    </source>
</reference>
<dbReference type="EMBL" id="ACRF02000013">
    <property type="protein sequence ID" value="EEW93667.1"/>
    <property type="molecule type" value="Genomic_DNA"/>
</dbReference>
<dbReference type="AlphaFoldDB" id="D0BKR4"/>
<dbReference type="InterPro" id="IPR029044">
    <property type="entry name" value="Nucleotide-diphossugar_trans"/>
</dbReference>
<dbReference type="InterPro" id="IPR025877">
    <property type="entry name" value="MobA-like_NTP_Trfase"/>
</dbReference>
<dbReference type="InterPro" id="IPR036390">
    <property type="entry name" value="WH_DNA-bd_sf"/>
</dbReference>
<dbReference type="Gene3D" id="3.90.1200.10">
    <property type="match status" value="1"/>
</dbReference>
<dbReference type="STRING" id="626369.HMPREF0446_00549"/>
<evidence type="ECO:0000313" key="3">
    <source>
        <dbReference type="Proteomes" id="UP000002939"/>
    </source>
</evidence>
<dbReference type="InterPro" id="IPR036388">
    <property type="entry name" value="WH-like_DNA-bd_sf"/>
</dbReference>
<evidence type="ECO:0000259" key="1">
    <source>
        <dbReference type="Pfam" id="PF12804"/>
    </source>
</evidence>
<keyword evidence="3" id="KW-1185">Reference proteome</keyword>
<name>D0BKR4_9LACT</name>
<dbReference type="eggNOG" id="COG4750">
    <property type="taxonomic scope" value="Bacteria"/>
</dbReference>
<dbReference type="GO" id="GO:0004305">
    <property type="term" value="F:ethanolamine kinase activity"/>
    <property type="evidence" value="ECO:0007669"/>
    <property type="project" value="TreeGrafter"/>
</dbReference>
<dbReference type="GO" id="GO:0016779">
    <property type="term" value="F:nucleotidyltransferase activity"/>
    <property type="evidence" value="ECO:0007669"/>
    <property type="project" value="UniProtKB-ARBA"/>
</dbReference>
<gene>
    <name evidence="2" type="ORF">HMPREF0446_00549</name>
</gene>
<dbReference type="Pfam" id="PF13412">
    <property type="entry name" value="HTH_24"/>
    <property type="match status" value="1"/>
</dbReference>
<dbReference type="HOGENOM" id="CLU_467630_0_0_9"/>
<dbReference type="SUPFAM" id="SSF56112">
    <property type="entry name" value="Protein kinase-like (PK-like)"/>
    <property type="match status" value="1"/>
</dbReference>
<sequence>MNVQELDILNAIRKNPKVNQREIANQSGYSLGFVNRVVKELQEEKWLSPTGELSKKAKTFIKENQPQRAIILAAGFGMRMVPINTEIPKGLMEVKGEVLIERMIRHLHEVGITDIQVVVGFMKERYEYLIDEFQVKLVVNSEYQVKNNLHSLSKVKSSLDKTYIIPCDIWSEENPFSDFEPYSWYMVTNEQSIESTVRVNRKRELVMIDETEEGNQMIGLSYVMGEEATLIQEKLQEFSKKSSYDHEFWECTLQDKNKWIIPSKVVNSKQLIEINTYEQLREIDGNSANLQTDAISIIQDCFNVEVDEIKNITVLKKGMTNRSFLFECQNQKYIMRIPGEGTDYLINRKEEADVYQALENRQICDDVLYMNPDNGYKITAYLEDATNCDAENWDEVEACMTKLREFHELNLKVDHRFDIFGQIDFYESLWNGEKSYFKDYETTKTAIFELKKWIDTLEKNETLVHIDAVPDNFLFIKDGIRIIDWEYAGMQDPHVDIAMFSIYSLYSREQVDHLIDLYFKEEVSPIIRTKIYAYIASAGLLWSNWCEYKRSLGIDFGEYSLCQYRYAKEYSKLVLSTLEEL</sequence>
<dbReference type="Gene3D" id="3.30.200.20">
    <property type="entry name" value="Phosphorylase Kinase, domain 1"/>
    <property type="match status" value="1"/>
</dbReference>
<dbReference type="GO" id="GO:0006646">
    <property type="term" value="P:phosphatidylethanolamine biosynthetic process"/>
    <property type="evidence" value="ECO:0007669"/>
    <property type="project" value="TreeGrafter"/>
</dbReference>
<dbReference type="PANTHER" id="PTHR22603">
    <property type="entry name" value="CHOLINE/ETHANOALAMINE KINASE"/>
    <property type="match status" value="1"/>
</dbReference>
<dbReference type="Proteomes" id="UP000002939">
    <property type="component" value="Unassembled WGS sequence"/>
</dbReference>
<protein>
    <recommendedName>
        <fullName evidence="1">MobA-like NTP transferase domain-containing protein</fullName>
    </recommendedName>
</protein>
<reference evidence="2" key="1">
    <citation type="submission" date="2009-09" db="EMBL/GenBank/DDBJ databases">
        <authorList>
            <consortium name="The Broad Institute Genome Sequencing Platform"/>
            <person name="Ward D."/>
            <person name="Feldgarden M."/>
            <person name="Earl A."/>
            <person name="Young S.K."/>
            <person name="Zeng Q."/>
            <person name="Koehrsen M."/>
            <person name="Alvarado L."/>
            <person name="Berlin A."/>
            <person name="Bochicchio J."/>
            <person name="Borenstein D."/>
            <person name="Chapman S.B."/>
            <person name="Chen Z."/>
            <person name="Engels R."/>
            <person name="Freedman E."/>
            <person name="Gellesch M."/>
            <person name="Goldberg J."/>
            <person name="Griggs A."/>
            <person name="Gujja S."/>
            <person name="Heilman E."/>
            <person name="Heiman D."/>
            <person name="Hepburn T."/>
            <person name="Howarth C."/>
            <person name="Jen D."/>
            <person name="Larson L."/>
            <person name="Lewis B."/>
            <person name="Mehta T."/>
            <person name="Park D."/>
            <person name="Pearson M."/>
            <person name="Roberts A."/>
            <person name="Saif S."/>
            <person name="Shea T."/>
            <person name="Shenoy N."/>
            <person name="Sisk P."/>
            <person name="Stolte C."/>
            <person name="Sykes S."/>
            <person name="Thomson T."/>
            <person name="Walk T."/>
            <person name="White J."/>
            <person name="Yandava C."/>
            <person name="Sibley C.D."/>
            <person name="Field T.R."/>
            <person name="Grinwis M."/>
            <person name="Eshaghurshan C.S."/>
            <person name="Surette M.G."/>
            <person name="Haas B."/>
            <person name="Nusbaum C."/>
            <person name="Birren B."/>
        </authorList>
    </citation>
    <scope>NUCLEOTIDE SEQUENCE [LARGE SCALE GENOMIC DNA]</scope>
    <source>
        <strain evidence="2">ATCC 700633</strain>
    </source>
</reference>
<dbReference type="Pfam" id="PF01633">
    <property type="entry name" value="Choline_kinase"/>
    <property type="match status" value="1"/>
</dbReference>
<dbReference type="eggNOG" id="COG0510">
    <property type="taxonomic scope" value="Bacteria"/>
</dbReference>
<organism evidence="2 3">
    <name type="scientific">Granulicatella elegans ATCC 700633</name>
    <dbReference type="NCBI Taxonomy" id="626369"/>
    <lineage>
        <taxon>Bacteria</taxon>
        <taxon>Bacillati</taxon>
        <taxon>Bacillota</taxon>
        <taxon>Bacilli</taxon>
        <taxon>Lactobacillales</taxon>
        <taxon>Carnobacteriaceae</taxon>
        <taxon>Granulicatella</taxon>
    </lineage>
</organism>
<dbReference type="Pfam" id="PF12804">
    <property type="entry name" value="NTP_transf_3"/>
    <property type="match status" value="1"/>
</dbReference>
<evidence type="ECO:0000313" key="2">
    <source>
        <dbReference type="EMBL" id="EEW93667.1"/>
    </source>
</evidence>
<dbReference type="SUPFAM" id="SSF53448">
    <property type="entry name" value="Nucleotide-diphospho-sugar transferases"/>
    <property type="match status" value="1"/>
</dbReference>
<dbReference type="Gene3D" id="1.10.10.10">
    <property type="entry name" value="Winged helix-like DNA-binding domain superfamily/Winged helix DNA-binding domain"/>
    <property type="match status" value="1"/>
</dbReference>
<dbReference type="InterPro" id="IPR011009">
    <property type="entry name" value="Kinase-like_dom_sf"/>
</dbReference>
<accession>D0BKR4</accession>
<feature type="domain" description="MobA-like NTP transferase" evidence="1">
    <location>
        <begin position="69"/>
        <end position="169"/>
    </location>
</feature>
<dbReference type="OrthoDB" id="9803871at2"/>
<dbReference type="Gene3D" id="3.90.550.10">
    <property type="entry name" value="Spore Coat Polysaccharide Biosynthesis Protein SpsA, Chain A"/>
    <property type="match status" value="1"/>
</dbReference>
<dbReference type="RefSeq" id="WP_006702823.1">
    <property type="nucleotide sequence ID" value="NZ_KI391971.1"/>
</dbReference>